<proteinExistence type="predicted"/>
<evidence type="ECO:0000259" key="1">
    <source>
        <dbReference type="Pfam" id="PF01796"/>
    </source>
</evidence>
<dbReference type="InterPro" id="IPR012340">
    <property type="entry name" value="NA-bd_OB-fold"/>
</dbReference>
<dbReference type="InterPro" id="IPR002878">
    <property type="entry name" value="ChsH2_C"/>
</dbReference>
<dbReference type="Pfam" id="PF01796">
    <property type="entry name" value="OB_ChsH2_C"/>
    <property type="match status" value="1"/>
</dbReference>
<sequence>MVFQPPAGGFYRGPVPYAYGFVDLQEGVRVQTQFAGDFAELQIGREAKLVMETLYEDDMGSQVVTYMFKPVNGRG</sequence>
<gene>
    <name evidence="2" type="ORF">A6M21_16165</name>
</gene>
<organism evidence="2 3">
    <name type="scientific">Desulfotomaculum copahuensis</name>
    <dbReference type="NCBI Taxonomy" id="1838280"/>
    <lineage>
        <taxon>Bacteria</taxon>
        <taxon>Bacillati</taxon>
        <taxon>Bacillota</taxon>
        <taxon>Clostridia</taxon>
        <taxon>Eubacteriales</taxon>
        <taxon>Desulfotomaculaceae</taxon>
        <taxon>Desulfotomaculum</taxon>
    </lineage>
</organism>
<dbReference type="STRING" id="1838280.A6M21_16165"/>
<feature type="domain" description="ChsH2 C-terminal OB-fold" evidence="1">
    <location>
        <begin position="5"/>
        <end position="51"/>
    </location>
</feature>
<dbReference type="OrthoDB" id="9785144at2"/>
<accession>A0A1B7LAG9</accession>
<dbReference type="SUPFAM" id="SSF50249">
    <property type="entry name" value="Nucleic acid-binding proteins"/>
    <property type="match status" value="1"/>
</dbReference>
<dbReference type="EMBL" id="LYVF01000199">
    <property type="protein sequence ID" value="OAT79326.1"/>
    <property type="molecule type" value="Genomic_DNA"/>
</dbReference>
<dbReference type="AlphaFoldDB" id="A0A1B7LAG9"/>
<protein>
    <recommendedName>
        <fullName evidence="1">ChsH2 C-terminal OB-fold domain-containing protein</fullName>
    </recommendedName>
</protein>
<keyword evidence="3" id="KW-1185">Reference proteome</keyword>
<evidence type="ECO:0000313" key="2">
    <source>
        <dbReference type="EMBL" id="OAT79326.1"/>
    </source>
</evidence>
<dbReference type="Proteomes" id="UP000078532">
    <property type="component" value="Unassembled WGS sequence"/>
</dbReference>
<comment type="caution">
    <text evidence="2">The sequence shown here is derived from an EMBL/GenBank/DDBJ whole genome shotgun (WGS) entry which is preliminary data.</text>
</comment>
<name>A0A1B7LAG9_9FIRM</name>
<reference evidence="2 3" key="1">
    <citation type="submission" date="2016-04" db="EMBL/GenBank/DDBJ databases">
        <authorList>
            <person name="Evans L.H."/>
            <person name="Alamgir A."/>
            <person name="Owens N."/>
            <person name="Weber N.D."/>
            <person name="Virtaneva K."/>
            <person name="Barbian K."/>
            <person name="Babar A."/>
            <person name="Rosenke K."/>
        </authorList>
    </citation>
    <scope>NUCLEOTIDE SEQUENCE [LARGE SCALE GENOMIC DNA]</scope>
    <source>
        <strain evidence="2 3">LMa1</strain>
    </source>
</reference>
<evidence type="ECO:0000313" key="3">
    <source>
        <dbReference type="Proteomes" id="UP000078532"/>
    </source>
</evidence>